<name>A0A5S3YLZ3_9GAMM</name>
<dbReference type="Proteomes" id="UP000307362">
    <property type="component" value="Unassembled WGS sequence"/>
</dbReference>
<organism evidence="1 2">
    <name type="scientific">Pseudoalteromonas phenolica</name>
    <dbReference type="NCBI Taxonomy" id="161398"/>
    <lineage>
        <taxon>Bacteria</taxon>
        <taxon>Pseudomonadati</taxon>
        <taxon>Pseudomonadota</taxon>
        <taxon>Gammaproteobacteria</taxon>
        <taxon>Alteromonadales</taxon>
        <taxon>Pseudoalteromonadaceae</taxon>
        <taxon>Pseudoalteromonas</taxon>
    </lineage>
</organism>
<accession>A0A5S3YLZ3</accession>
<evidence type="ECO:0000313" key="2">
    <source>
        <dbReference type="Proteomes" id="UP000307362"/>
    </source>
</evidence>
<evidence type="ECO:0000313" key="1">
    <source>
        <dbReference type="EMBL" id="TMP74055.1"/>
    </source>
</evidence>
<gene>
    <name evidence="1" type="ORF">CWB73_22290</name>
</gene>
<comment type="caution">
    <text evidence="1">The sequence shown here is derived from an EMBL/GenBank/DDBJ whole genome shotgun (WGS) entry which is preliminary data.</text>
</comment>
<dbReference type="AlphaFoldDB" id="A0A5S3YLZ3"/>
<feature type="non-terminal residue" evidence="1">
    <location>
        <position position="1"/>
    </location>
</feature>
<protein>
    <submittedName>
        <fullName evidence="1">Uncharacterized protein</fullName>
    </submittedName>
</protein>
<dbReference type="EMBL" id="PNCM01000460">
    <property type="protein sequence ID" value="TMP74055.1"/>
    <property type="molecule type" value="Genomic_DNA"/>
</dbReference>
<reference evidence="1 2" key="1">
    <citation type="submission" date="2017-12" db="EMBL/GenBank/DDBJ databases">
        <authorList>
            <person name="Paulsen S."/>
            <person name="Gram L.K."/>
        </authorList>
    </citation>
    <scope>NUCLEOTIDE SEQUENCE [LARGE SCALE GENOMIC DNA]</scope>
    <source>
        <strain evidence="1 2">S1189</strain>
    </source>
</reference>
<feature type="non-terminal residue" evidence="1">
    <location>
        <position position="128"/>
    </location>
</feature>
<proteinExistence type="predicted"/>
<sequence>NFEAKPTLLKRLEREAVDLNLTGELAEKYIETQTNQLQMTITQYLDQETKQDFIMRKLQSPNGPNWGVINTGGQHTGYLKLYHFENFIDVAGIERQDISYANAAFNDLLDEIFTDLSRTNQLIIDIRD</sequence>
<reference evidence="2" key="2">
    <citation type="submission" date="2019-06" db="EMBL/GenBank/DDBJ databases">
        <title>Co-occurence of chitin degradation, pigmentation and bioactivity in marine Pseudoalteromonas.</title>
        <authorList>
            <person name="Sonnenschein E.C."/>
            <person name="Bech P.K."/>
        </authorList>
    </citation>
    <scope>NUCLEOTIDE SEQUENCE [LARGE SCALE GENOMIC DNA]</scope>
    <source>
        <strain evidence="2">S1189</strain>
    </source>
</reference>
<dbReference type="RefSeq" id="WP_171044106.1">
    <property type="nucleotide sequence ID" value="NZ_PNCM01000460.1"/>
</dbReference>